<evidence type="ECO:0000256" key="1">
    <source>
        <dbReference type="ARBA" id="ARBA00022448"/>
    </source>
</evidence>
<evidence type="ECO:0000313" key="6">
    <source>
        <dbReference type="EMBL" id="KCV81921.1"/>
    </source>
</evidence>
<keyword evidence="2" id="KW-0249">Electron transport</keyword>
<evidence type="ECO:0000256" key="3">
    <source>
        <dbReference type="ARBA" id="ARBA00023157"/>
    </source>
</evidence>
<gene>
    <name evidence="6" type="ORF">ATO10_08748</name>
</gene>
<dbReference type="PANTHER" id="PTHR45663:SF11">
    <property type="entry name" value="GEO12009P1"/>
    <property type="match status" value="1"/>
</dbReference>
<evidence type="ECO:0000256" key="2">
    <source>
        <dbReference type="ARBA" id="ARBA00022982"/>
    </source>
</evidence>
<dbReference type="eggNOG" id="COG3118">
    <property type="taxonomic scope" value="Bacteria"/>
</dbReference>
<proteinExistence type="predicted"/>
<accession>A0A058ZM78</accession>
<dbReference type="PATRIC" id="fig|1461693.3.peg.1775"/>
<dbReference type="GO" id="GO:0015035">
    <property type="term" value="F:protein-disulfide reductase activity"/>
    <property type="evidence" value="ECO:0007669"/>
    <property type="project" value="TreeGrafter"/>
</dbReference>
<reference evidence="6 7" key="1">
    <citation type="submission" date="2013-04" db="EMBL/GenBank/DDBJ databases">
        <title>Shimia sp. 22II-S11-Z10 Genome Sequencing.</title>
        <authorList>
            <person name="Lai Q."/>
            <person name="Li G."/>
            <person name="Shao Z."/>
        </authorList>
    </citation>
    <scope>NUCLEOTIDE SEQUENCE [LARGE SCALE GENOMIC DNA]</scope>
    <source>
        <strain evidence="7">22II-S11-Z10</strain>
    </source>
</reference>
<name>A0A058ZM78_9RHOB</name>
<feature type="domain" description="Thioredoxin" evidence="5">
    <location>
        <begin position="30"/>
        <end position="145"/>
    </location>
</feature>
<dbReference type="SUPFAM" id="SSF52833">
    <property type="entry name" value="Thioredoxin-like"/>
    <property type="match status" value="1"/>
</dbReference>
<keyword evidence="1" id="KW-0813">Transport</keyword>
<dbReference type="CDD" id="cd02947">
    <property type="entry name" value="TRX_family"/>
    <property type="match status" value="1"/>
</dbReference>
<sequence length="148" mass="15964">MAENLKLTCLECGSVNRVPVAKVGAGPKCGTCGARLNDTKVKALDPAVLQKAAKNDDLPLLVDFWAPWCGPCRAMAPQFMQAAQALGAQARLAKIDTQEHQKVSQRYGIRGIPALILFQKGRELARLDGARPSGQIVDFVRKKAKLIA</sequence>
<dbReference type="Gene3D" id="2.30.30.380">
    <property type="entry name" value="Zn-finger domain of Sec23/24"/>
    <property type="match status" value="1"/>
</dbReference>
<dbReference type="Pfam" id="PF21352">
    <property type="entry name" value="Zn_ribbon_Thio2"/>
    <property type="match status" value="1"/>
</dbReference>
<dbReference type="STRING" id="1461693.ATO10_08748"/>
<dbReference type="Gene3D" id="3.40.30.10">
    <property type="entry name" value="Glutaredoxin"/>
    <property type="match status" value="1"/>
</dbReference>
<dbReference type="NCBIfam" id="NF008229">
    <property type="entry name" value="PRK10996.1"/>
    <property type="match status" value="1"/>
</dbReference>
<dbReference type="EMBL" id="AQQY01000005">
    <property type="protein sequence ID" value="KCV81921.1"/>
    <property type="molecule type" value="Genomic_DNA"/>
</dbReference>
<dbReference type="Pfam" id="PF00085">
    <property type="entry name" value="Thioredoxin"/>
    <property type="match status" value="1"/>
</dbReference>
<dbReference type="PROSITE" id="PS00194">
    <property type="entry name" value="THIOREDOXIN_1"/>
    <property type="match status" value="1"/>
</dbReference>
<evidence type="ECO:0000256" key="4">
    <source>
        <dbReference type="ARBA" id="ARBA00023284"/>
    </source>
</evidence>
<dbReference type="RefSeq" id="WP_035250588.1">
    <property type="nucleotide sequence ID" value="NZ_AQQY01000005.1"/>
</dbReference>
<dbReference type="InterPro" id="IPR013766">
    <property type="entry name" value="Thioredoxin_domain"/>
</dbReference>
<keyword evidence="7" id="KW-1185">Reference proteome</keyword>
<keyword evidence="4" id="KW-0676">Redox-active center</keyword>
<comment type="caution">
    <text evidence="6">The sequence shown here is derived from an EMBL/GenBank/DDBJ whole genome shotgun (WGS) entry which is preliminary data.</text>
</comment>
<dbReference type="OrthoDB" id="9790390at2"/>
<organism evidence="6 7">
    <name type="scientific">Actibacterium atlanticum</name>
    <dbReference type="NCBI Taxonomy" id="1461693"/>
    <lineage>
        <taxon>Bacteria</taxon>
        <taxon>Pseudomonadati</taxon>
        <taxon>Pseudomonadota</taxon>
        <taxon>Alphaproteobacteria</taxon>
        <taxon>Rhodobacterales</taxon>
        <taxon>Roseobacteraceae</taxon>
        <taxon>Actibacterium</taxon>
    </lineage>
</organism>
<evidence type="ECO:0000313" key="7">
    <source>
        <dbReference type="Proteomes" id="UP000024836"/>
    </source>
</evidence>
<dbReference type="PRINTS" id="PR00421">
    <property type="entry name" value="THIOREDOXIN"/>
</dbReference>
<protein>
    <submittedName>
        <fullName evidence="6">Thioredoxin</fullName>
    </submittedName>
</protein>
<dbReference type="InterPro" id="IPR017937">
    <property type="entry name" value="Thioredoxin_CS"/>
</dbReference>
<dbReference type="PANTHER" id="PTHR45663">
    <property type="entry name" value="GEO12009P1"/>
    <property type="match status" value="1"/>
</dbReference>
<evidence type="ECO:0000259" key="5">
    <source>
        <dbReference type="PROSITE" id="PS51352"/>
    </source>
</evidence>
<dbReference type="Proteomes" id="UP000024836">
    <property type="component" value="Unassembled WGS sequence"/>
</dbReference>
<dbReference type="InterPro" id="IPR036249">
    <property type="entry name" value="Thioredoxin-like_sf"/>
</dbReference>
<dbReference type="GO" id="GO:0005737">
    <property type="term" value="C:cytoplasm"/>
    <property type="evidence" value="ECO:0007669"/>
    <property type="project" value="TreeGrafter"/>
</dbReference>
<keyword evidence="3" id="KW-1015">Disulfide bond</keyword>
<dbReference type="InterPro" id="IPR049299">
    <property type="entry name" value="Thio2_N"/>
</dbReference>
<dbReference type="AlphaFoldDB" id="A0A058ZM78"/>
<dbReference type="PROSITE" id="PS51352">
    <property type="entry name" value="THIOREDOXIN_2"/>
    <property type="match status" value="1"/>
</dbReference>